<evidence type="ECO:0000256" key="5">
    <source>
        <dbReference type="SAM" id="MobiDB-lite"/>
    </source>
</evidence>
<dbReference type="InterPro" id="IPR036322">
    <property type="entry name" value="WD40_repeat_dom_sf"/>
</dbReference>
<feature type="repeat" description="WD" evidence="3">
    <location>
        <begin position="1091"/>
        <end position="1129"/>
    </location>
</feature>
<dbReference type="SUPFAM" id="SSF50978">
    <property type="entry name" value="WD40 repeat-like"/>
    <property type="match status" value="1"/>
</dbReference>
<evidence type="ECO:0000313" key="6">
    <source>
        <dbReference type="EMBL" id="OLQ00254.1"/>
    </source>
</evidence>
<name>A0A1Q9DYI5_SYMMI</name>
<reference evidence="6 7" key="1">
    <citation type="submission" date="2016-02" db="EMBL/GenBank/DDBJ databases">
        <title>Genome analysis of coral dinoflagellate symbionts highlights evolutionary adaptations to a symbiotic lifestyle.</title>
        <authorList>
            <person name="Aranda M."/>
            <person name="Li Y."/>
            <person name="Liew Y.J."/>
            <person name="Baumgarten S."/>
            <person name="Simakov O."/>
            <person name="Wilson M."/>
            <person name="Piel J."/>
            <person name="Ashoor H."/>
            <person name="Bougouffa S."/>
            <person name="Bajic V.B."/>
            <person name="Ryu T."/>
            <person name="Ravasi T."/>
            <person name="Bayer T."/>
            <person name="Micklem G."/>
            <person name="Kim H."/>
            <person name="Bhak J."/>
            <person name="Lajeunesse T.C."/>
            <person name="Voolstra C.R."/>
        </authorList>
    </citation>
    <scope>NUCLEOTIDE SEQUENCE [LARGE SCALE GENOMIC DNA]</scope>
    <source>
        <strain evidence="6 7">CCMP2467</strain>
    </source>
</reference>
<evidence type="ECO:0000256" key="4">
    <source>
        <dbReference type="SAM" id="Coils"/>
    </source>
</evidence>
<evidence type="ECO:0000256" key="2">
    <source>
        <dbReference type="ARBA" id="ARBA00022737"/>
    </source>
</evidence>
<dbReference type="AlphaFoldDB" id="A0A1Q9DYI5"/>
<accession>A0A1Q9DYI5</accession>
<dbReference type="InterPro" id="IPR015943">
    <property type="entry name" value="WD40/YVTN_repeat-like_dom_sf"/>
</dbReference>
<feature type="repeat" description="WD" evidence="3">
    <location>
        <begin position="999"/>
        <end position="1039"/>
    </location>
</feature>
<dbReference type="OrthoDB" id="440020at2759"/>
<dbReference type="PROSITE" id="PS50294">
    <property type="entry name" value="WD_REPEATS_REGION"/>
    <property type="match status" value="3"/>
</dbReference>
<sequence length="1129" mass="126249">MTKVTKDRFQFSLHFEPRSEHGDLCQTGVLVASGRSADGRTLPLTCRWLRRIGSHTVEIPGISSSMYHASADDVGMQILCLAEAEQRSLGVAQSCIGPFELDPITRMSLENIVSSGASRFPVRHFRDQNDPHPRDLQIHVTQDHVKVVHPGAERGSNEVMAPYSADFPKVIIHPTDTCKFRLELSEEQDKVFHFVALSRTSRDLIALLIRTFHARQYVATSFVLSRLYQDPARPGAPLTTALLQDFDLQRLGDRLGKELDRTVGQLEAVERVVRTSNNEKRELQAQLSETIGSYTEAIEQLHQQLAPAAKGGMVAALQLQIHDGRALHSKLQLELQELRQRLDEEQRATGPYGSDGPAAQMRARTVETYRAEIAKLRAQISALAGSEKQHSERDSTRAEELRRLRGDVDSLSREKEGLERMVAEGGKSKDELIENFLYAKGCLDKLQIASITSPACSPEHERQVAQLRETYNQVVDERNRLMVRVEALDKDREKQKQFRESTLEKATQANARLLEERDKLEKEKARVSTLYQQTMAMLAHSAANADYEEEDEAVLQALREEVAKKRELLQKKEQEGESLRQRLKKLAMVGWPICVDAFSPEGRSRSKCDVLIHPVLCLIIFTFFVIKTAYRAMASSVRFCGPALFSARRLALNFGEFSSIPIAAKLSRARSLKRRTVDAPARSAGLAVPMPPPPGGLRSLSGTELTMPFKIENIPDSLKEETQDHLSRSMHFFNKVNKEFQKLQEQLLQVTQERDALRQQNTTLQQQLKQLERASSEQMAVKPVVLSQPTVLPAPTGAPAKPSMALERGERFVMDRHHSNLHKAPVHSVAMSEDSTKVVTASWDATVHVFDLNKQALDKTLRKQNSEPMGGLYSVAFAKTAPDILGCTSVDKHVYLWNYQTGTHQFKLGGEKGHQDEVNGIDFHEGQQVMATASDDFSAIIWDFAEGIPLRTLPHPGKPVYGVTFLGKDPERQYFVSTCCFDQKTRVFDMRDKKVVVTLGGHTDDIIGIDFSSHGILATGSDDGTILVYDIKTWKVLHKLDCKVDMSAETEVKRVGFSRDGDMLAAACSTGSVVVYSGFTTAEKPKMLQKLSGHTDCVFDVAWGVAPNGSRLLVSASHDKSVRYWKEVV</sequence>
<dbReference type="PROSITE" id="PS50082">
    <property type="entry name" value="WD_REPEATS_2"/>
    <property type="match status" value="4"/>
</dbReference>
<evidence type="ECO:0000256" key="3">
    <source>
        <dbReference type="PROSITE-ProRule" id="PRU00221"/>
    </source>
</evidence>
<feature type="coiled-coil region" evidence="4">
    <location>
        <begin position="733"/>
        <end position="777"/>
    </location>
</feature>
<dbReference type="SMART" id="SM00320">
    <property type="entry name" value="WD40"/>
    <property type="match status" value="7"/>
</dbReference>
<dbReference type="Gene3D" id="2.130.10.10">
    <property type="entry name" value="YVTN repeat-like/Quinoprotein amine dehydrogenase"/>
    <property type="match status" value="2"/>
</dbReference>
<organism evidence="6 7">
    <name type="scientific">Symbiodinium microadriaticum</name>
    <name type="common">Dinoflagellate</name>
    <name type="synonym">Zooxanthella microadriatica</name>
    <dbReference type="NCBI Taxonomy" id="2951"/>
    <lineage>
        <taxon>Eukaryota</taxon>
        <taxon>Sar</taxon>
        <taxon>Alveolata</taxon>
        <taxon>Dinophyceae</taxon>
        <taxon>Suessiales</taxon>
        <taxon>Symbiodiniaceae</taxon>
        <taxon>Symbiodinium</taxon>
    </lineage>
</organism>
<dbReference type="InterPro" id="IPR001680">
    <property type="entry name" value="WD40_rpt"/>
</dbReference>
<gene>
    <name evidence="6" type="ORF">AK812_SmicGene17094</name>
</gene>
<dbReference type="EMBL" id="LSRX01000333">
    <property type="protein sequence ID" value="OLQ00254.1"/>
    <property type="molecule type" value="Genomic_DNA"/>
</dbReference>
<dbReference type="CDD" id="cd00200">
    <property type="entry name" value="WD40"/>
    <property type="match status" value="1"/>
</dbReference>
<keyword evidence="4" id="KW-0175">Coiled coil</keyword>
<dbReference type="Pfam" id="PF00400">
    <property type="entry name" value="WD40"/>
    <property type="match status" value="4"/>
</dbReference>
<comment type="caution">
    <text evidence="6">The sequence shown here is derived from an EMBL/GenBank/DDBJ whole genome shotgun (WGS) entry which is preliminary data.</text>
</comment>
<feature type="region of interest" description="Disordered" evidence="5">
    <location>
        <begin position="382"/>
        <end position="401"/>
    </location>
</feature>
<feature type="repeat" description="WD" evidence="3">
    <location>
        <begin position="911"/>
        <end position="952"/>
    </location>
</feature>
<protein>
    <submittedName>
        <fullName evidence="6">Putative WD repeat-containing protein</fullName>
    </submittedName>
</protein>
<feature type="repeat" description="WD" evidence="3">
    <location>
        <begin position="819"/>
        <end position="860"/>
    </location>
</feature>
<feature type="compositionally biased region" description="Basic and acidic residues" evidence="5">
    <location>
        <begin position="387"/>
        <end position="401"/>
    </location>
</feature>
<evidence type="ECO:0000313" key="7">
    <source>
        <dbReference type="Proteomes" id="UP000186817"/>
    </source>
</evidence>
<evidence type="ECO:0000256" key="1">
    <source>
        <dbReference type="ARBA" id="ARBA00022574"/>
    </source>
</evidence>
<dbReference type="Proteomes" id="UP000186817">
    <property type="component" value="Unassembled WGS sequence"/>
</dbReference>
<keyword evidence="7" id="KW-1185">Reference proteome</keyword>
<keyword evidence="1 3" id="KW-0853">WD repeat</keyword>
<dbReference type="PANTHER" id="PTHR19848:SF8">
    <property type="entry name" value="F-BOX AND WD REPEAT DOMAIN CONTAINING 7"/>
    <property type="match status" value="1"/>
</dbReference>
<dbReference type="PANTHER" id="PTHR19848">
    <property type="entry name" value="WD40 REPEAT PROTEIN"/>
    <property type="match status" value="1"/>
</dbReference>
<feature type="coiled-coil region" evidence="4">
    <location>
        <begin position="503"/>
        <end position="589"/>
    </location>
</feature>
<keyword evidence="2" id="KW-0677">Repeat</keyword>
<proteinExistence type="predicted"/>